<dbReference type="RefSeq" id="WP_318350986.1">
    <property type="nucleotide sequence ID" value="NZ_AP018694.1"/>
</dbReference>
<accession>A0A5K7S994</accession>
<dbReference type="Pfam" id="PF00149">
    <property type="entry name" value="Metallophos"/>
    <property type="match status" value="1"/>
</dbReference>
<dbReference type="PANTHER" id="PTHR16509">
    <property type="match status" value="1"/>
</dbReference>
<evidence type="ECO:0000313" key="2">
    <source>
        <dbReference type="EMBL" id="BBE18049.1"/>
    </source>
</evidence>
<dbReference type="KEGG" id="anf:AQPE_2209"/>
<proteinExistence type="predicted"/>
<dbReference type="Gene3D" id="3.60.21.10">
    <property type="match status" value="2"/>
</dbReference>
<protein>
    <recommendedName>
        <fullName evidence="1">Calcineurin-like phosphoesterase domain-containing protein</fullName>
    </recommendedName>
</protein>
<dbReference type="PANTHER" id="PTHR16509:SF1">
    <property type="entry name" value="MANGANESE-DEPENDENT ADP-RIBOSE_CDP-ALCOHOL DIPHOSPHATASE"/>
    <property type="match status" value="1"/>
</dbReference>
<reference evidence="2" key="1">
    <citation type="journal article" date="2020" name="Int. J. Syst. Evol. Microbiol.">
        <title>Aquipluma nitroreducens gen. nov. sp. nov., a novel facultatively anaerobic bacterium isolated from a freshwater lake.</title>
        <authorList>
            <person name="Watanabe M."/>
            <person name="Kojima H."/>
            <person name="Fukui M."/>
        </authorList>
    </citation>
    <scope>NUCLEOTIDE SEQUENCE</scope>
    <source>
        <strain evidence="2">MeG22</strain>
    </source>
</reference>
<feature type="domain" description="Calcineurin-like phosphoesterase" evidence="1">
    <location>
        <begin position="53"/>
        <end position="263"/>
    </location>
</feature>
<name>A0A5K7S994_9BACT</name>
<dbReference type="AlphaFoldDB" id="A0A5K7S994"/>
<dbReference type="EMBL" id="AP018694">
    <property type="protein sequence ID" value="BBE18049.1"/>
    <property type="molecule type" value="Genomic_DNA"/>
</dbReference>
<dbReference type="Proteomes" id="UP001193389">
    <property type="component" value="Chromosome"/>
</dbReference>
<dbReference type="SUPFAM" id="SSF56300">
    <property type="entry name" value="Metallo-dependent phosphatases"/>
    <property type="match status" value="1"/>
</dbReference>
<evidence type="ECO:0000313" key="3">
    <source>
        <dbReference type="Proteomes" id="UP001193389"/>
    </source>
</evidence>
<dbReference type="InterPro" id="IPR029052">
    <property type="entry name" value="Metallo-depent_PP-like"/>
</dbReference>
<organism evidence="2 3">
    <name type="scientific">Aquipluma nitroreducens</name>
    <dbReference type="NCBI Taxonomy" id="2010828"/>
    <lineage>
        <taxon>Bacteria</taxon>
        <taxon>Pseudomonadati</taxon>
        <taxon>Bacteroidota</taxon>
        <taxon>Bacteroidia</taxon>
        <taxon>Marinilabiliales</taxon>
        <taxon>Prolixibacteraceae</taxon>
        <taxon>Aquipluma</taxon>
    </lineage>
</organism>
<sequence length="317" mass="36220">MFNSYLWLKQIDLIMPEKWSLSRRKFIGIAGTTVAGLMFPPNVFAKIDAKPIIRFGMISDIHYADREPAGNRFYRQSLSKVKDAVDEMNRQKVDFMIELGDFKDQDVVPNEANTLKYLADIEAVFRKFNGPTYHVLGNHDTDGISKQQFLERVENTGIPNTESYYSFTQKGIHFVVLDGDFTKEGKAYDHGNFTWDNASIPAEEMDWLKADLKWNKLPVIVFIHQMLDESKDVKQAVENAVEVRQILEQAGNILCVIQGHVHEERYNLINGIHYYSVNAVVDGDGPENSACMIVDVYNNGSLKIEGFLRATDREIKN</sequence>
<gene>
    <name evidence="2" type="ORF">AQPE_2209</name>
</gene>
<keyword evidence="3" id="KW-1185">Reference proteome</keyword>
<evidence type="ECO:0000259" key="1">
    <source>
        <dbReference type="Pfam" id="PF00149"/>
    </source>
</evidence>
<dbReference type="GO" id="GO:0016787">
    <property type="term" value="F:hydrolase activity"/>
    <property type="evidence" value="ECO:0007669"/>
    <property type="project" value="InterPro"/>
</dbReference>
<dbReference type="InterPro" id="IPR004843">
    <property type="entry name" value="Calcineurin-like_PHP"/>
</dbReference>